<dbReference type="PROSITE" id="PS51257">
    <property type="entry name" value="PROKAR_LIPOPROTEIN"/>
    <property type="match status" value="1"/>
</dbReference>
<organism evidence="3 4">
    <name type="scientific">Archangium lansingense</name>
    <dbReference type="NCBI Taxonomy" id="2995310"/>
    <lineage>
        <taxon>Bacteria</taxon>
        <taxon>Pseudomonadati</taxon>
        <taxon>Myxococcota</taxon>
        <taxon>Myxococcia</taxon>
        <taxon>Myxococcales</taxon>
        <taxon>Cystobacterineae</taxon>
        <taxon>Archangiaceae</taxon>
        <taxon>Archangium</taxon>
    </lineage>
</organism>
<accession>A0ABT3ZVS4</accession>
<feature type="signal peptide" evidence="2">
    <location>
        <begin position="1"/>
        <end position="23"/>
    </location>
</feature>
<keyword evidence="2" id="KW-0732">Signal</keyword>
<feature type="chain" id="PRO_5047451601" description="Lipoprotein" evidence="2">
    <location>
        <begin position="24"/>
        <end position="167"/>
    </location>
</feature>
<evidence type="ECO:0000313" key="4">
    <source>
        <dbReference type="Proteomes" id="UP001207654"/>
    </source>
</evidence>
<sequence length="167" mass="17250">MTLRQPLLSAVLALGLLAGCSKGTTPSSTPAESGGTPSAPMDKPATNTPAPTPAPKEETPSGGTAAAPSAERGPAVYFIRDSGVRCMTTPCPYFVATRPDRPGDEPLMVHEVDMAALNLTDEKRNMVMEATHGSVGLKVEATLDTIPKAGPAGDATVLRVRRVVEGQ</sequence>
<proteinExistence type="predicted"/>
<gene>
    <name evidence="3" type="ORF">OV287_01630</name>
</gene>
<dbReference type="EMBL" id="JAPNKA010000001">
    <property type="protein sequence ID" value="MCY1073174.1"/>
    <property type="molecule type" value="Genomic_DNA"/>
</dbReference>
<reference evidence="3 4" key="1">
    <citation type="submission" date="2022-11" db="EMBL/GenBank/DDBJ databases">
        <title>Minimal conservation of predation-associated metabolite biosynthetic gene clusters underscores biosynthetic potential of Myxococcota including descriptions for ten novel species: Archangium lansinium sp. nov., Myxococcus landrumus sp. nov., Nannocystis bai.</title>
        <authorList>
            <person name="Ahearne A."/>
            <person name="Stevens C."/>
            <person name="Phillips K."/>
        </authorList>
    </citation>
    <scope>NUCLEOTIDE SEQUENCE [LARGE SCALE GENOMIC DNA]</scope>
    <source>
        <strain evidence="3 4">MIWBW</strain>
    </source>
</reference>
<comment type="caution">
    <text evidence="3">The sequence shown here is derived from an EMBL/GenBank/DDBJ whole genome shotgun (WGS) entry which is preliminary data.</text>
</comment>
<evidence type="ECO:0000313" key="3">
    <source>
        <dbReference type="EMBL" id="MCY1073174.1"/>
    </source>
</evidence>
<dbReference type="Proteomes" id="UP001207654">
    <property type="component" value="Unassembled WGS sequence"/>
</dbReference>
<feature type="region of interest" description="Disordered" evidence="1">
    <location>
        <begin position="22"/>
        <end position="74"/>
    </location>
</feature>
<feature type="compositionally biased region" description="Polar residues" evidence="1">
    <location>
        <begin position="22"/>
        <end position="31"/>
    </location>
</feature>
<evidence type="ECO:0000256" key="1">
    <source>
        <dbReference type="SAM" id="MobiDB-lite"/>
    </source>
</evidence>
<keyword evidence="4" id="KW-1185">Reference proteome</keyword>
<protein>
    <recommendedName>
        <fullName evidence="5">Lipoprotein</fullName>
    </recommendedName>
</protein>
<evidence type="ECO:0008006" key="5">
    <source>
        <dbReference type="Google" id="ProtNLM"/>
    </source>
</evidence>
<name>A0ABT3ZVS4_9BACT</name>
<evidence type="ECO:0000256" key="2">
    <source>
        <dbReference type="SAM" id="SignalP"/>
    </source>
</evidence>
<dbReference type="RefSeq" id="WP_267532191.1">
    <property type="nucleotide sequence ID" value="NZ_JAPNKA010000001.1"/>
</dbReference>